<dbReference type="Pfam" id="PF02830">
    <property type="entry name" value="V4R"/>
    <property type="match status" value="1"/>
</dbReference>
<dbReference type="PANTHER" id="PTHR35090">
    <property type="entry name" value="DNA-DIRECTED RNA POLYMERASE SUBUNIT I"/>
    <property type="match status" value="1"/>
</dbReference>
<dbReference type="InterPro" id="IPR004096">
    <property type="entry name" value="V4R"/>
</dbReference>
<dbReference type="Gene3D" id="3.30.1380.20">
    <property type="entry name" value="Trafficking protein particle complex subunit 3"/>
    <property type="match status" value="1"/>
</dbReference>
<comment type="caution">
    <text evidence="2">The sequence shown here is derived from an EMBL/GenBank/DDBJ whole genome shotgun (WGS) entry which is preliminary data.</text>
</comment>
<dbReference type="SMART" id="SM00989">
    <property type="entry name" value="V4R"/>
    <property type="match status" value="1"/>
</dbReference>
<protein>
    <recommendedName>
        <fullName evidence="1">4-vinyl reductase 4VR domain-containing protein</fullName>
    </recommendedName>
</protein>
<gene>
    <name evidence="2" type="ORF">CBM2589_B30042</name>
</gene>
<dbReference type="PANTHER" id="PTHR35090:SF1">
    <property type="entry name" value="SLR0144 PROTEIN"/>
    <property type="match status" value="1"/>
</dbReference>
<dbReference type="Proteomes" id="UP000256297">
    <property type="component" value="Chromosome CBM2589_b"/>
</dbReference>
<name>A0A375BUC9_9BURK</name>
<dbReference type="EMBL" id="OFSP01000023">
    <property type="protein sequence ID" value="SOY53569.1"/>
    <property type="molecule type" value="Genomic_DNA"/>
</dbReference>
<dbReference type="AlphaFoldDB" id="A0A375BUC9"/>
<proteinExistence type="predicted"/>
<sequence>MTTVAATLDAPLAQRLVFDTQRGEVRDHDRRYLLMRPDVLMGTLRLLDDEMRACVLAAFAESAAVHGQRSILAYAAGLGPDAGDALLDLIRRTSPALGWGCWEIERRGDALALAVTNSPFAAGYGPAIQPVCAPIAGIFRTIAEAVLAGPVQAEETTCAAVGGHATCRFVARPVPKECHHD</sequence>
<dbReference type="InterPro" id="IPR024096">
    <property type="entry name" value="NO_sig/Golgi_transp_ligand-bd"/>
</dbReference>
<evidence type="ECO:0000313" key="2">
    <source>
        <dbReference type="EMBL" id="SOY53569.1"/>
    </source>
</evidence>
<evidence type="ECO:0000259" key="1">
    <source>
        <dbReference type="SMART" id="SM00989"/>
    </source>
</evidence>
<dbReference type="RefSeq" id="WP_198046681.1">
    <property type="nucleotide sequence ID" value="NZ_LT976856.1"/>
</dbReference>
<reference evidence="2" key="1">
    <citation type="submission" date="2018-01" db="EMBL/GenBank/DDBJ databases">
        <authorList>
            <person name="Clerissi C."/>
        </authorList>
    </citation>
    <scope>NUCLEOTIDE SEQUENCE</scope>
    <source>
        <strain evidence="2">Cupriavidus taiwanensis STM 3521</strain>
    </source>
</reference>
<organism evidence="2">
    <name type="scientific">Cupriavidus taiwanensis</name>
    <dbReference type="NCBI Taxonomy" id="164546"/>
    <lineage>
        <taxon>Bacteria</taxon>
        <taxon>Pseudomonadati</taxon>
        <taxon>Pseudomonadota</taxon>
        <taxon>Betaproteobacteria</taxon>
        <taxon>Burkholderiales</taxon>
        <taxon>Burkholderiaceae</taxon>
        <taxon>Cupriavidus</taxon>
    </lineage>
</organism>
<dbReference type="SUPFAM" id="SSF111126">
    <property type="entry name" value="Ligand-binding domain in the NO signalling and Golgi transport"/>
    <property type="match status" value="1"/>
</dbReference>
<accession>A0A375BUC9</accession>
<feature type="domain" description="4-vinyl reductase 4VR" evidence="1">
    <location>
        <begin position="110"/>
        <end position="173"/>
    </location>
</feature>